<comment type="caution">
    <text evidence="2">The sequence shown here is derived from an EMBL/GenBank/DDBJ whole genome shotgun (WGS) entry which is preliminary data.</text>
</comment>
<protein>
    <recommendedName>
        <fullName evidence="4">Branched-chain amino acid:cation transporter, LIVCS family</fullName>
    </recommendedName>
</protein>
<evidence type="ECO:0000313" key="2">
    <source>
        <dbReference type="EMBL" id="MDO5973545.1"/>
    </source>
</evidence>
<keyword evidence="3" id="KW-1185">Reference proteome</keyword>
<dbReference type="Proteomes" id="UP001176806">
    <property type="component" value="Unassembled WGS sequence"/>
</dbReference>
<sequence length="95" mass="10689">MNRFKISCKIALISFGIGTILFVLQAINRGLNSVTIIGYYYVGLALIINSLVLLILLFTLFLKKTKIETVKSMGILLLNIPIAFLYYLIVIHNLI</sequence>
<feature type="transmembrane region" description="Helical" evidence="1">
    <location>
        <begin position="39"/>
        <end position="62"/>
    </location>
</feature>
<feature type="transmembrane region" description="Helical" evidence="1">
    <location>
        <begin position="74"/>
        <end position="94"/>
    </location>
</feature>
<gene>
    <name evidence="2" type="ORF">Q4Q40_05045</name>
</gene>
<evidence type="ECO:0000313" key="3">
    <source>
        <dbReference type="Proteomes" id="UP001176806"/>
    </source>
</evidence>
<dbReference type="EMBL" id="JAUOEL010000001">
    <property type="protein sequence ID" value="MDO5973545.1"/>
    <property type="molecule type" value="Genomic_DNA"/>
</dbReference>
<organism evidence="2 3">
    <name type="scientific">Flavivirga jejuensis</name>
    <dbReference type="NCBI Taxonomy" id="870487"/>
    <lineage>
        <taxon>Bacteria</taxon>
        <taxon>Pseudomonadati</taxon>
        <taxon>Bacteroidota</taxon>
        <taxon>Flavobacteriia</taxon>
        <taxon>Flavobacteriales</taxon>
        <taxon>Flavobacteriaceae</taxon>
        <taxon>Flavivirga</taxon>
    </lineage>
</organism>
<keyword evidence="1" id="KW-0472">Membrane</keyword>
<feature type="transmembrane region" description="Helical" evidence="1">
    <location>
        <begin position="7"/>
        <end position="27"/>
    </location>
</feature>
<accession>A0ABT8WK55</accession>
<evidence type="ECO:0008006" key="4">
    <source>
        <dbReference type="Google" id="ProtNLM"/>
    </source>
</evidence>
<reference evidence="2" key="1">
    <citation type="submission" date="2023-07" db="EMBL/GenBank/DDBJ databases">
        <title>Two novel species in the genus Flavivirga.</title>
        <authorList>
            <person name="Kwon K."/>
        </authorList>
    </citation>
    <scope>NUCLEOTIDE SEQUENCE</scope>
    <source>
        <strain evidence="2">KACC 14158</strain>
    </source>
</reference>
<keyword evidence="1" id="KW-0812">Transmembrane</keyword>
<proteinExistence type="predicted"/>
<name>A0ABT8WK55_9FLAO</name>
<keyword evidence="1" id="KW-1133">Transmembrane helix</keyword>
<dbReference type="RefSeq" id="WP_303300637.1">
    <property type="nucleotide sequence ID" value="NZ_BAABDA010000042.1"/>
</dbReference>
<evidence type="ECO:0000256" key="1">
    <source>
        <dbReference type="SAM" id="Phobius"/>
    </source>
</evidence>